<dbReference type="Proteomes" id="UP000828390">
    <property type="component" value="Unassembled WGS sequence"/>
</dbReference>
<dbReference type="CDD" id="cd00041">
    <property type="entry name" value="CUB"/>
    <property type="match status" value="1"/>
</dbReference>
<comment type="caution">
    <text evidence="8">Lacks conserved residue(s) required for the propagation of feature annotation.</text>
</comment>
<feature type="non-terminal residue" evidence="14">
    <location>
        <position position="1"/>
    </location>
</feature>
<dbReference type="Pfam" id="PF00090">
    <property type="entry name" value="TSP_1"/>
    <property type="match status" value="1"/>
</dbReference>
<dbReference type="SUPFAM" id="SSF49854">
    <property type="entry name" value="Spermadhesin, CUB domain"/>
    <property type="match status" value="1"/>
</dbReference>
<dbReference type="InterPro" id="IPR035914">
    <property type="entry name" value="Sperma_CUB_dom_sf"/>
</dbReference>
<reference evidence="14" key="1">
    <citation type="journal article" date="2019" name="bioRxiv">
        <title>The Genome of the Zebra Mussel, Dreissena polymorpha: A Resource for Invasive Species Research.</title>
        <authorList>
            <person name="McCartney M.A."/>
            <person name="Auch B."/>
            <person name="Kono T."/>
            <person name="Mallez S."/>
            <person name="Zhang Y."/>
            <person name="Obille A."/>
            <person name="Becker A."/>
            <person name="Abrahante J.E."/>
            <person name="Garbe J."/>
            <person name="Badalamenti J.P."/>
            <person name="Herman A."/>
            <person name="Mangelson H."/>
            <person name="Liachko I."/>
            <person name="Sullivan S."/>
            <person name="Sone E.D."/>
            <person name="Koren S."/>
            <person name="Silverstein K.A.T."/>
            <person name="Beckman K.B."/>
            <person name="Gohl D.M."/>
        </authorList>
    </citation>
    <scope>NUCLEOTIDE SEQUENCE</scope>
    <source>
        <strain evidence="14">Duluth1</strain>
        <tissue evidence="14">Whole animal</tissue>
    </source>
</reference>
<proteinExistence type="predicted"/>
<protein>
    <recommendedName>
        <fullName evidence="10">Metalloendopeptidase</fullName>
        <ecNumber evidence="10">3.4.24.-</ecNumber>
    </recommendedName>
</protein>
<keyword evidence="4 9" id="KW-0862">Zinc</keyword>
<feature type="disulfide bond" evidence="9">
    <location>
        <begin position="173"/>
        <end position="195"/>
    </location>
</feature>
<dbReference type="InterPro" id="IPR000719">
    <property type="entry name" value="Prot_kinase_dom"/>
</dbReference>
<dbReference type="PROSITE" id="PS01180">
    <property type="entry name" value="CUB"/>
    <property type="match status" value="1"/>
</dbReference>
<accession>A0A9D4D7I5</accession>
<keyword evidence="6 9" id="KW-1015">Disulfide bond</keyword>
<evidence type="ECO:0000256" key="4">
    <source>
        <dbReference type="ARBA" id="ARBA00022833"/>
    </source>
</evidence>
<dbReference type="Gene3D" id="2.60.120.290">
    <property type="entry name" value="Spermadhesin, CUB domain"/>
    <property type="match status" value="1"/>
</dbReference>
<dbReference type="InterPro" id="IPR034035">
    <property type="entry name" value="Astacin-like_dom"/>
</dbReference>
<evidence type="ECO:0000259" key="11">
    <source>
        <dbReference type="PROSITE" id="PS01180"/>
    </source>
</evidence>
<feature type="binding site" evidence="9">
    <location>
        <position position="207"/>
    </location>
    <ligand>
        <name>Zn(2+)</name>
        <dbReference type="ChEBI" id="CHEBI:29105"/>
        <note>catalytic</note>
    </ligand>
</feature>
<dbReference type="InterPro" id="IPR011009">
    <property type="entry name" value="Kinase-like_dom_sf"/>
</dbReference>
<dbReference type="SUPFAM" id="SSF56112">
    <property type="entry name" value="Protein kinase-like (PK-like)"/>
    <property type="match status" value="1"/>
</dbReference>
<keyword evidence="2 9" id="KW-0479">Metal-binding</keyword>
<dbReference type="InterPro" id="IPR000859">
    <property type="entry name" value="CUB_dom"/>
</dbReference>
<evidence type="ECO:0000313" key="15">
    <source>
        <dbReference type="Proteomes" id="UP000828390"/>
    </source>
</evidence>
<dbReference type="SUPFAM" id="SSF55486">
    <property type="entry name" value="Metalloproteases ('zincins'), catalytic domain"/>
    <property type="match status" value="1"/>
</dbReference>
<evidence type="ECO:0000256" key="2">
    <source>
        <dbReference type="ARBA" id="ARBA00022723"/>
    </source>
</evidence>
<dbReference type="Gene3D" id="2.20.100.10">
    <property type="entry name" value="Thrombospondin type-1 (TSP1) repeat"/>
    <property type="match status" value="1"/>
</dbReference>
<dbReference type="SMART" id="SM00042">
    <property type="entry name" value="CUB"/>
    <property type="match status" value="1"/>
</dbReference>
<keyword evidence="3 9" id="KW-0378">Hydrolase</keyword>
<name>A0A9D4D7I5_DREPO</name>
<feature type="domain" description="Peptidase M12A" evidence="13">
    <location>
        <begin position="107"/>
        <end position="311"/>
    </location>
</feature>
<dbReference type="Pfam" id="PF00069">
    <property type="entry name" value="Pkinase"/>
    <property type="match status" value="1"/>
</dbReference>
<evidence type="ECO:0000256" key="7">
    <source>
        <dbReference type="ARBA" id="ARBA00023180"/>
    </source>
</evidence>
<dbReference type="EC" id="3.4.24.-" evidence="10"/>
<evidence type="ECO:0000256" key="3">
    <source>
        <dbReference type="ARBA" id="ARBA00022801"/>
    </source>
</evidence>
<dbReference type="PANTHER" id="PTHR10127">
    <property type="entry name" value="DISCOIDIN, CUB, EGF, LAMININ , AND ZINC METALLOPROTEASE DOMAIN CONTAINING"/>
    <property type="match status" value="1"/>
</dbReference>
<keyword evidence="7" id="KW-0325">Glycoprotein</keyword>
<dbReference type="GO" id="GO:0004222">
    <property type="term" value="F:metalloendopeptidase activity"/>
    <property type="evidence" value="ECO:0007669"/>
    <property type="project" value="UniProtKB-UniRule"/>
</dbReference>
<dbReference type="InterPro" id="IPR001506">
    <property type="entry name" value="Peptidase_M12A"/>
</dbReference>
<organism evidence="14 15">
    <name type="scientific">Dreissena polymorpha</name>
    <name type="common">Zebra mussel</name>
    <name type="synonym">Mytilus polymorpha</name>
    <dbReference type="NCBI Taxonomy" id="45954"/>
    <lineage>
        <taxon>Eukaryota</taxon>
        <taxon>Metazoa</taxon>
        <taxon>Spiralia</taxon>
        <taxon>Lophotrochozoa</taxon>
        <taxon>Mollusca</taxon>
        <taxon>Bivalvia</taxon>
        <taxon>Autobranchia</taxon>
        <taxon>Heteroconchia</taxon>
        <taxon>Euheterodonta</taxon>
        <taxon>Imparidentia</taxon>
        <taxon>Neoheterodontei</taxon>
        <taxon>Myida</taxon>
        <taxon>Dreissenoidea</taxon>
        <taxon>Dreissenidae</taxon>
        <taxon>Dreissena</taxon>
    </lineage>
</organism>
<sequence>MLPNIIISVLRRFTPAIFRQQAPPPAVRDGGIRWDRMFLMRLLTALENEAQTRLGRPKVDTVLREYIFEGDIMLSPDQAVSLVTGSRYETKPEVSERLRRKRRKVDTGVTYNEYTKKWKLPINYVFDGSHTTDEQESIRRGIYHWQQETCINFTNLAASNNTKSILFVNHTACTSSVGYIDDGEMYQNISISFKCLRKGIVAHEIGHALGFWHEHARNDREQHIRIRPENIQMGCLHNFVNQSWENITTLNVPYDVGSVMHYSGEEFDKFDARDRSQLSIEALNPLLQHTLGQREELSFFDVKLANLAYCNDVCSPALLPVTCLHEGYQDPRNCSRCRCAEGLAGDRCETVAKSTHDCGGVIDLTTDVTKIIATPSYPSQYQPGIRCYWLIQSPPGTVVKSQFLAPYIQSESCTDSDPYKPCEDFVEIRPFDNLGLTGGRFCCNYSAQTDHFRSPIVSHSNHTLVIFRTIFGVTRGFRLQVSAMSCGGCADHVTAPQVSCIRQRHVPCEHTWQTTEVDTTCLLPFWGCTRQVTRQKSRISDCLIEEFFCCTGYNLSADNSTCTKNVSEVAGIGTEVLTEPVGWGNWSEWSACSVTCGGCGTQSRSRKCLSTTENCNGTSEEVRSCGESPCATGNVMVTCSTTRTMAYSCAFMGTCYRLETIYQTQKARCCCGYDYTFLAVTMASRDGVHVDLKAAIPKVNLPTTGDNFEASLDDLSPTSRENLKILLMGMREGEVKLKKSTQGRLSVHYEENNQTYGTNANRLCAPQSNELRSKKLEDFFDLIELLKQKENPSGVVIDKSKISYTPDLKYREGNEFSKVQKILGVGNASEGDIYVIADKKPGVRHAVKTVAIRSFRCDEIRCWMDLNDTGHVPKLYLVKLEENTVKIHMEALETAITFSKIIEEHLSTLASHENLAKPFSMYLLKGALEAVSTIHKKEWAHNDVGGGNIMLESDMKIKIIDFGSARKILSADVMLERKEIIRKIQEDILGLLTLVIQLYTGERYIDTEDMLEKYSQEKQQHALYPRFNGADRTEMAEFVDLVMEIVHPDKVEKLKALVEQKLGQALNELGLPLALMLTKVTEILFPEIVVDIHGRANLQEQNYAGESMGAS</sequence>
<dbReference type="EMBL" id="JAIWYP010000011">
    <property type="protein sequence ID" value="KAH3740100.1"/>
    <property type="molecule type" value="Genomic_DNA"/>
</dbReference>
<feature type="active site" evidence="9">
    <location>
        <position position="204"/>
    </location>
</feature>
<dbReference type="PANTHER" id="PTHR10127:SF780">
    <property type="entry name" value="METALLOENDOPEPTIDASE"/>
    <property type="match status" value="1"/>
</dbReference>
<dbReference type="PRINTS" id="PR00480">
    <property type="entry name" value="ASTACIN"/>
</dbReference>
<dbReference type="GO" id="GO:0004672">
    <property type="term" value="F:protein kinase activity"/>
    <property type="evidence" value="ECO:0007669"/>
    <property type="project" value="InterPro"/>
</dbReference>
<feature type="domain" description="CUB" evidence="11">
    <location>
        <begin position="358"/>
        <end position="484"/>
    </location>
</feature>
<dbReference type="SMART" id="SM00220">
    <property type="entry name" value="S_TKc"/>
    <property type="match status" value="1"/>
</dbReference>
<feature type="binding site" evidence="9">
    <location>
        <position position="213"/>
    </location>
    <ligand>
        <name>Zn(2+)</name>
        <dbReference type="ChEBI" id="CHEBI:29105"/>
        <note>catalytic</note>
    </ligand>
</feature>
<keyword evidence="1 9" id="KW-0645">Protease</keyword>
<dbReference type="Pfam" id="PF01400">
    <property type="entry name" value="Astacin"/>
    <property type="match status" value="1"/>
</dbReference>
<keyword evidence="5 9" id="KW-0482">Metalloprotease</keyword>
<dbReference type="InterPro" id="IPR006026">
    <property type="entry name" value="Peptidase_Metallo"/>
</dbReference>
<dbReference type="CDD" id="cd04280">
    <property type="entry name" value="ZnMc_astacin_like"/>
    <property type="match status" value="1"/>
</dbReference>
<evidence type="ECO:0000259" key="12">
    <source>
        <dbReference type="PROSITE" id="PS50011"/>
    </source>
</evidence>
<comment type="caution">
    <text evidence="14">The sequence shown here is derived from an EMBL/GenBank/DDBJ whole genome shotgun (WGS) entry which is preliminary data.</text>
</comment>
<evidence type="ECO:0000259" key="13">
    <source>
        <dbReference type="PROSITE" id="PS51864"/>
    </source>
</evidence>
<evidence type="ECO:0000256" key="6">
    <source>
        <dbReference type="ARBA" id="ARBA00023157"/>
    </source>
</evidence>
<dbReference type="PROSITE" id="PS50092">
    <property type="entry name" value="TSP1"/>
    <property type="match status" value="1"/>
</dbReference>
<dbReference type="GO" id="GO:0008270">
    <property type="term" value="F:zinc ion binding"/>
    <property type="evidence" value="ECO:0007669"/>
    <property type="project" value="UniProtKB-UniRule"/>
</dbReference>
<evidence type="ECO:0000256" key="9">
    <source>
        <dbReference type="PROSITE-ProRule" id="PRU01211"/>
    </source>
</evidence>
<dbReference type="GO" id="GO:0006508">
    <property type="term" value="P:proteolysis"/>
    <property type="evidence" value="ECO:0007669"/>
    <property type="project" value="UniProtKB-KW"/>
</dbReference>
<dbReference type="Gene3D" id="1.10.510.10">
    <property type="entry name" value="Transferase(Phosphotransferase) domain 1"/>
    <property type="match status" value="1"/>
</dbReference>
<dbReference type="Gene3D" id="3.30.200.20">
    <property type="entry name" value="Phosphorylase Kinase, domain 1"/>
    <property type="match status" value="1"/>
</dbReference>
<keyword evidence="15" id="KW-1185">Reference proteome</keyword>
<evidence type="ECO:0000256" key="1">
    <source>
        <dbReference type="ARBA" id="ARBA00022670"/>
    </source>
</evidence>
<dbReference type="Pfam" id="PF00431">
    <property type="entry name" value="CUB"/>
    <property type="match status" value="1"/>
</dbReference>
<evidence type="ECO:0000256" key="5">
    <source>
        <dbReference type="ARBA" id="ARBA00023049"/>
    </source>
</evidence>
<dbReference type="SUPFAM" id="SSF82895">
    <property type="entry name" value="TSP-1 type 1 repeat"/>
    <property type="match status" value="1"/>
</dbReference>
<dbReference type="PROSITE" id="PS50011">
    <property type="entry name" value="PROTEIN_KINASE_DOM"/>
    <property type="match status" value="1"/>
</dbReference>
<dbReference type="GO" id="GO:0005524">
    <property type="term" value="F:ATP binding"/>
    <property type="evidence" value="ECO:0007669"/>
    <property type="project" value="InterPro"/>
</dbReference>
<evidence type="ECO:0000256" key="10">
    <source>
        <dbReference type="RuleBase" id="RU361183"/>
    </source>
</evidence>
<dbReference type="Gene3D" id="3.40.390.10">
    <property type="entry name" value="Collagenase (Catalytic Domain)"/>
    <property type="match status" value="1"/>
</dbReference>
<gene>
    <name evidence="14" type="ORF">DPMN_046795</name>
</gene>
<dbReference type="InterPro" id="IPR036383">
    <property type="entry name" value="TSP1_rpt_sf"/>
</dbReference>
<dbReference type="InterPro" id="IPR024079">
    <property type="entry name" value="MetalloPept_cat_dom_sf"/>
</dbReference>
<dbReference type="SMART" id="SM00209">
    <property type="entry name" value="TSP1"/>
    <property type="match status" value="1"/>
</dbReference>
<dbReference type="InterPro" id="IPR000884">
    <property type="entry name" value="TSP1_rpt"/>
</dbReference>
<evidence type="ECO:0000256" key="8">
    <source>
        <dbReference type="PROSITE-ProRule" id="PRU00059"/>
    </source>
</evidence>
<feature type="binding site" evidence="9">
    <location>
        <position position="203"/>
    </location>
    <ligand>
        <name>Zn(2+)</name>
        <dbReference type="ChEBI" id="CHEBI:29105"/>
        <note>catalytic</note>
    </ligand>
</feature>
<reference evidence="14" key="2">
    <citation type="submission" date="2020-11" db="EMBL/GenBank/DDBJ databases">
        <authorList>
            <person name="McCartney M.A."/>
            <person name="Auch B."/>
            <person name="Kono T."/>
            <person name="Mallez S."/>
            <person name="Becker A."/>
            <person name="Gohl D.M."/>
            <person name="Silverstein K.A.T."/>
            <person name="Koren S."/>
            <person name="Bechman K.B."/>
            <person name="Herman A."/>
            <person name="Abrahante J.E."/>
            <person name="Garbe J."/>
        </authorList>
    </citation>
    <scope>NUCLEOTIDE SEQUENCE</scope>
    <source>
        <strain evidence="14">Duluth1</strain>
        <tissue evidence="14">Whole animal</tissue>
    </source>
</reference>
<comment type="cofactor">
    <cofactor evidence="9 10">
        <name>Zn(2+)</name>
        <dbReference type="ChEBI" id="CHEBI:29105"/>
    </cofactor>
    <text evidence="9 10">Binds 1 zinc ion per subunit.</text>
</comment>
<dbReference type="SMART" id="SM00235">
    <property type="entry name" value="ZnMc"/>
    <property type="match status" value="1"/>
</dbReference>
<dbReference type="PROSITE" id="PS51864">
    <property type="entry name" value="ASTACIN"/>
    <property type="match status" value="1"/>
</dbReference>
<dbReference type="AlphaFoldDB" id="A0A9D4D7I5"/>
<evidence type="ECO:0000313" key="14">
    <source>
        <dbReference type="EMBL" id="KAH3740100.1"/>
    </source>
</evidence>
<feature type="domain" description="Protein kinase" evidence="12">
    <location>
        <begin position="819"/>
        <end position="1111"/>
    </location>
</feature>